<dbReference type="SMART" id="SM00530">
    <property type="entry name" value="HTH_XRE"/>
    <property type="match status" value="1"/>
</dbReference>
<proteinExistence type="predicted"/>
<dbReference type="CDD" id="cd00093">
    <property type="entry name" value="HTH_XRE"/>
    <property type="match status" value="1"/>
</dbReference>
<dbReference type="KEGG" id="vas:GT360_07180"/>
<dbReference type="PROSITE" id="PS50943">
    <property type="entry name" value="HTH_CROC1"/>
    <property type="match status" value="1"/>
</dbReference>
<reference evidence="4 5" key="1">
    <citation type="submission" date="2020-01" db="EMBL/GenBank/DDBJ databases">
        <title>Whole genome and functional gene identification of agarase of Vibrio HN897.</title>
        <authorList>
            <person name="Liu Y."/>
            <person name="Zhao Z."/>
        </authorList>
    </citation>
    <scope>NUCLEOTIDE SEQUENCE [LARGE SCALE GENOMIC DNA]</scope>
    <source>
        <strain evidence="4 5">HN897</strain>
    </source>
</reference>
<accession>A0A7Z2YDI2</accession>
<evidence type="ECO:0000259" key="2">
    <source>
        <dbReference type="PROSITE" id="PS50943"/>
    </source>
</evidence>
<dbReference type="PANTHER" id="PTHR46558">
    <property type="entry name" value="TRACRIPTIONAL REGULATORY PROTEIN-RELATED-RELATED"/>
    <property type="match status" value="1"/>
</dbReference>
<dbReference type="InterPro" id="IPR001387">
    <property type="entry name" value="Cro/C1-type_HTH"/>
</dbReference>
<evidence type="ECO:0000313" key="3">
    <source>
        <dbReference type="EMBL" id="QIA63312.1"/>
    </source>
</evidence>
<name>A0A7Z2YDI2_9VIBR</name>
<organism evidence="4 5">
    <name type="scientific">Vibrio astriarenae</name>
    <dbReference type="NCBI Taxonomy" id="1481923"/>
    <lineage>
        <taxon>Bacteria</taxon>
        <taxon>Pseudomonadati</taxon>
        <taxon>Pseudomonadota</taxon>
        <taxon>Gammaproteobacteria</taxon>
        <taxon>Vibrionales</taxon>
        <taxon>Vibrionaceae</taxon>
        <taxon>Vibrio</taxon>
    </lineage>
</organism>
<dbReference type="InterPro" id="IPR010982">
    <property type="entry name" value="Lambda_DNA-bd_dom_sf"/>
</dbReference>
<feature type="domain" description="HTH cro/C1-type" evidence="2">
    <location>
        <begin position="6"/>
        <end position="60"/>
    </location>
</feature>
<dbReference type="RefSeq" id="WP_164648214.1">
    <property type="nucleotide sequence ID" value="NZ_CP047475.1"/>
</dbReference>
<dbReference type="EMBL" id="CP047475">
    <property type="protein sequence ID" value="QIA63312.1"/>
    <property type="molecule type" value="Genomic_DNA"/>
</dbReference>
<dbReference type="PANTHER" id="PTHR46558:SF4">
    <property type="entry name" value="DNA-BIDING PHAGE PROTEIN"/>
    <property type="match status" value="1"/>
</dbReference>
<dbReference type="KEGG" id="vas:GT360_07205"/>
<dbReference type="GO" id="GO:0003677">
    <property type="term" value="F:DNA binding"/>
    <property type="evidence" value="ECO:0007669"/>
    <property type="project" value="UniProtKB-KW"/>
</dbReference>
<dbReference type="Proteomes" id="UP000464262">
    <property type="component" value="Chromosome 1"/>
</dbReference>
<gene>
    <name evidence="3" type="ORF">GT360_07180</name>
    <name evidence="4" type="ORF">GT360_07205</name>
</gene>
<dbReference type="Pfam" id="PF01381">
    <property type="entry name" value="HTH_3"/>
    <property type="match status" value="1"/>
</dbReference>
<keyword evidence="5" id="KW-1185">Reference proteome</keyword>
<evidence type="ECO:0000256" key="1">
    <source>
        <dbReference type="ARBA" id="ARBA00023125"/>
    </source>
</evidence>
<evidence type="ECO:0000313" key="5">
    <source>
        <dbReference type="Proteomes" id="UP000464262"/>
    </source>
</evidence>
<sequence length="112" mass="13314">MIKDVLRAARMRKNLTQQDVAERIKVAKQTYLKWENGETEPKASQIQKLSETLNISANEICRGEESNKMELQDFIVELSIKDMPREVVIMTTWEMLDDHREFLKELDDFKRR</sequence>
<keyword evidence="1" id="KW-0238">DNA-binding</keyword>
<evidence type="ECO:0000313" key="4">
    <source>
        <dbReference type="EMBL" id="QIA63317.1"/>
    </source>
</evidence>
<dbReference type="Gene3D" id="1.10.260.40">
    <property type="entry name" value="lambda repressor-like DNA-binding domains"/>
    <property type="match status" value="1"/>
</dbReference>
<protein>
    <submittedName>
        <fullName evidence="4">Helix-turn-helix domain-containing protein</fullName>
    </submittedName>
</protein>
<dbReference type="SUPFAM" id="SSF47413">
    <property type="entry name" value="lambda repressor-like DNA-binding domains"/>
    <property type="match status" value="1"/>
</dbReference>
<dbReference type="AlphaFoldDB" id="A0A7Z2YDI2"/>
<dbReference type="EMBL" id="CP047475">
    <property type="protein sequence ID" value="QIA63317.1"/>
    <property type="molecule type" value="Genomic_DNA"/>
</dbReference>